<dbReference type="Gene3D" id="3.40.50.720">
    <property type="entry name" value="NAD(P)-binding Rossmann-like Domain"/>
    <property type="match status" value="1"/>
</dbReference>
<dbReference type="Gene3D" id="3.40.366.10">
    <property type="entry name" value="Malonyl-Coenzyme A Acyl Carrier Protein, domain 2"/>
    <property type="match status" value="1"/>
</dbReference>
<dbReference type="SMART" id="SM00823">
    <property type="entry name" value="PKS_PP"/>
    <property type="match status" value="2"/>
</dbReference>
<feature type="region of interest" description="C-terminal hotdog fold" evidence="9">
    <location>
        <begin position="1683"/>
        <end position="1819"/>
    </location>
</feature>
<dbReference type="Pfam" id="PF16197">
    <property type="entry name" value="KAsynt_C_assoc"/>
    <property type="match status" value="1"/>
</dbReference>
<dbReference type="InterPro" id="IPR036291">
    <property type="entry name" value="NAD(P)-bd_dom_sf"/>
</dbReference>
<dbReference type="GO" id="GO:0006633">
    <property type="term" value="P:fatty acid biosynthetic process"/>
    <property type="evidence" value="ECO:0007669"/>
    <property type="project" value="InterPro"/>
</dbReference>
<evidence type="ECO:0000259" key="11">
    <source>
        <dbReference type="PROSITE" id="PS52004"/>
    </source>
</evidence>
<proteinExistence type="inferred from homology"/>
<dbReference type="InterPro" id="IPR016035">
    <property type="entry name" value="Acyl_Trfase/lysoPLipase"/>
</dbReference>
<accession>W5T8D6</accession>
<dbReference type="Pfam" id="PF00550">
    <property type="entry name" value="PP-binding"/>
    <property type="match status" value="2"/>
</dbReference>
<dbReference type="SMART" id="SM00822">
    <property type="entry name" value="PKS_KR"/>
    <property type="match status" value="1"/>
</dbReference>
<dbReference type="PATRIC" id="fig|1415166.3.peg.655"/>
<dbReference type="SUPFAM" id="SSF53901">
    <property type="entry name" value="Thiolase-like"/>
    <property type="match status" value="1"/>
</dbReference>
<dbReference type="InterPro" id="IPR014031">
    <property type="entry name" value="Ketoacyl_synth_C"/>
</dbReference>
<dbReference type="InterPro" id="IPR050091">
    <property type="entry name" value="PKS_NRPS_Biosynth_Enz"/>
</dbReference>
<evidence type="ECO:0000259" key="12">
    <source>
        <dbReference type="PROSITE" id="PS52019"/>
    </source>
</evidence>
<dbReference type="Pfam" id="PF08659">
    <property type="entry name" value="KR"/>
    <property type="match status" value="1"/>
</dbReference>
<keyword evidence="5" id="KW-0808">Transferase</keyword>
<dbReference type="InterPro" id="IPR055123">
    <property type="entry name" value="SpnB-like_Rossmann"/>
</dbReference>
<keyword evidence="14" id="KW-1185">Reference proteome</keyword>
<feature type="active site" description="Proton acceptor; for dehydratase activity" evidence="9">
    <location>
        <position position="1584"/>
    </location>
</feature>
<reference evidence="13 14" key="1">
    <citation type="journal article" date="2014" name="Appl. Environ. Microbiol.">
        <title>Insights into the Microbial Degradation of Rubber and Gutta-Percha by Analysis of the Complete Genome of Nocardia nova SH22a.</title>
        <authorList>
            <person name="Luo Q."/>
            <person name="Hiessl S."/>
            <person name="Poehlein A."/>
            <person name="Daniel R."/>
            <person name="Steinbuchel A."/>
        </authorList>
    </citation>
    <scope>NUCLEOTIDE SEQUENCE [LARGE SCALE GENOMIC DNA]</scope>
    <source>
        <strain evidence="13">SH22a</strain>
    </source>
</reference>
<dbReference type="GO" id="GO:0016874">
    <property type="term" value="F:ligase activity"/>
    <property type="evidence" value="ECO:0007669"/>
    <property type="project" value="UniProtKB-KW"/>
</dbReference>
<dbReference type="InterPro" id="IPR036736">
    <property type="entry name" value="ACP-like_sf"/>
</dbReference>
<keyword evidence="7" id="KW-0443">Lipid metabolism</keyword>
<feature type="domain" description="Ketosynthase family 3 (KS3)" evidence="11">
    <location>
        <begin position="662"/>
        <end position="1082"/>
    </location>
</feature>
<dbReference type="FunFam" id="3.40.47.10:FF:000019">
    <property type="entry name" value="Polyketide synthase type I"/>
    <property type="match status" value="1"/>
</dbReference>
<dbReference type="Pfam" id="PF21089">
    <property type="entry name" value="PKS_DH_N"/>
    <property type="match status" value="1"/>
</dbReference>
<dbReference type="Pfam" id="PF23024">
    <property type="entry name" value="AMP-dom_DIP2-like"/>
    <property type="match status" value="1"/>
</dbReference>
<dbReference type="InterPro" id="IPR013968">
    <property type="entry name" value="PKS_KR"/>
</dbReference>
<comment type="similarity">
    <text evidence="1">Belongs to the ATP-dependent AMP-binding enzyme family.</text>
</comment>
<dbReference type="FunFam" id="3.40.366.10:FF:000002">
    <property type="entry name" value="Probable polyketide synthase 2"/>
    <property type="match status" value="1"/>
</dbReference>
<dbReference type="GO" id="GO:0031177">
    <property type="term" value="F:phosphopantetheine binding"/>
    <property type="evidence" value="ECO:0007669"/>
    <property type="project" value="InterPro"/>
</dbReference>
<dbReference type="Pfam" id="PF00109">
    <property type="entry name" value="ketoacyl-synt"/>
    <property type="match status" value="1"/>
</dbReference>
<dbReference type="GO" id="GO:0004312">
    <property type="term" value="F:fatty acid synthase activity"/>
    <property type="evidence" value="ECO:0007669"/>
    <property type="project" value="TreeGrafter"/>
</dbReference>
<dbReference type="SMART" id="SM00827">
    <property type="entry name" value="PKS_AT"/>
    <property type="match status" value="1"/>
</dbReference>
<feature type="domain" description="PKS/mFAS DH" evidence="12">
    <location>
        <begin position="1552"/>
        <end position="1819"/>
    </location>
</feature>
<dbReference type="Pfam" id="PF00698">
    <property type="entry name" value="Acyl_transf_1"/>
    <property type="match status" value="1"/>
</dbReference>
<dbReference type="GO" id="GO:0004315">
    <property type="term" value="F:3-oxoacyl-[acyl-carrier-protein] synthase activity"/>
    <property type="evidence" value="ECO:0007669"/>
    <property type="project" value="InterPro"/>
</dbReference>
<dbReference type="PROSITE" id="PS00606">
    <property type="entry name" value="KS3_1"/>
    <property type="match status" value="1"/>
</dbReference>
<dbReference type="PROSITE" id="PS00455">
    <property type="entry name" value="AMP_BINDING"/>
    <property type="match status" value="1"/>
</dbReference>
<dbReference type="InterPro" id="IPR020841">
    <property type="entry name" value="PKS_Beta-ketoAc_synthase_dom"/>
</dbReference>
<dbReference type="InterPro" id="IPR018201">
    <property type="entry name" value="Ketoacyl_synth_AS"/>
</dbReference>
<feature type="region of interest" description="N-terminal hotdog fold" evidence="9">
    <location>
        <begin position="1552"/>
        <end position="1672"/>
    </location>
</feature>
<dbReference type="InterPro" id="IPR049552">
    <property type="entry name" value="PKS_DH_N"/>
</dbReference>
<dbReference type="eggNOG" id="COG3321">
    <property type="taxonomic scope" value="Bacteria"/>
</dbReference>
<dbReference type="Proteomes" id="UP000019150">
    <property type="component" value="Chromosome"/>
</dbReference>
<evidence type="ECO:0000256" key="6">
    <source>
        <dbReference type="ARBA" id="ARBA00022832"/>
    </source>
</evidence>
<dbReference type="Pfam" id="PF00501">
    <property type="entry name" value="AMP-binding"/>
    <property type="match status" value="1"/>
</dbReference>
<evidence type="ECO:0000256" key="7">
    <source>
        <dbReference type="ARBA" id="ARBA00023098"/>
    </source>
</evidence>
<dbReference type="InterPro" id="IPR040097">
    <property type="entry name" value="FAAL/FAAC"/>
</dbReference>
<feature type="domain" description="Carrier" evidence="10">
    <location>
        <begin position="2262"/>
        <end position="2337"/>
    </location>
</feature>
<dbReference type="InterPro" id="IPR042099">
    <property type="entry name" value="ANL_N_sf"/>
</dbReference>
<dbReference type="CDD" id="cd00833">
    <property type="entry name" value="PKS"/>
    <property type="match status" value="1"/>
</dbReference>
<dbReference type="InterPro" id="IPR016039">
    <property type="entry name" value="Thiolase-like"/>
</dbReference>
<dbReference type="InterPro" id="IPR045851">
    <property type="entry name" value="AMP-bd_C_sf"/>
</dbReference>
<dbReference type="InterPro" id="IPR001227">
    <property type="entry name" value="Ac_transferase_dom_sf"/>
</dbReference>
<dbReference type="CDD" id="cd05931">
    <property type="entry name" value="FAAL"/>
    <property type="match status" value="1"/>
</dbReference>
<dbReference type="PANTHER" id="PTHR43775">
    <property type="entry name" value="FATTY ACID SYNTHASE"/>
    <property type="match status" value="1"/>
</dbReference>
<dbReference type="SMART" id="SM01294">
    <property type="entry name" value="PKS_PP_betabranch"/>
    <property type="match status" value="1"/>
</dbReference>
<dbReference type="eggNOG" id="COG0318">
    <property type="taxonomic scope" value="Bacteria"/>
</dbReference>
<evidence type="ECO:0000256" key="1">
    <source>
        <dbReference type="ARBA" id="ARBA00006432"/>
    </source>
</evidence>
<dbReference type="PANTHER" id="PTHR43775:SF51">
    <property type="entry name" value="INACTIVE PHENOLPHTHIOCEROL SYNTHESIS POLYKETIDE SYNTHASE TYPE I PKS1-RELATED"/>
    <property type="match status" value="1"/>
</dbReference>
<dbReference type="STRING" id="1415166.NONO_c06400"/>
<dbReference type="SUPFAM" id="SSF55048">
    <property type="entry name" value="Probable ACP-binding domain of malonyl-CoA ACP transacylase"/>
    <property type="match status" value="1"/>
</dbReference>
<dbReference type="PROSITE" id="PS52004">
    <property type="entry name" value="KS3_2"/>
    <property type="match status" value="1"/>
</dbReference>
<dbReference type="InterPro" id="IPR014043">
    <property type="entry name" value="Acyl_transferase_dom"/>
</dbReference>
<dbReference type="Gene3D" id="1.10.1200.10">
    <property type="entry name" value="ACP-like"/>
    <property type="match status" value="2"/>
</dbReference>
<feature type="domain" description="Carrier" evidence="10">
    <location>
        <begin position="572"/>
        <end position="649"/>
    </location>
</feature>
<keyword evidence="6" id="KW-0276">Fatty acid metabolism</keyword>
<evidence type="ECO:0000313" key="13">
    <source>
        <dbReference type="EMBL" id="AHH15452.1"/>
    </source>
</evidence>
<dbReference type="Gene3D" id="3.40.50.12780">
    <property type="entry name" value="N-terminal domain of ligase-like"/>
    <property type="match status" value="1"/>
</dbReference>
<dbReference type="PROSITE" id="PS50075">
    <property type="entry name" value="CARRIER"/>
    <property type="match status" value="2"/>
</dbReference>
<name>W5T8D6_9NOCA</name>
<dbReference type="CDD" id="cd08956">
    <property type="entry name" value="KR_3_FAS_SDR_x"/>
    <property type="match status" value="1"/>
</dbReference>
<dbReference type="InterPro" id="IPR014030">
    <property type="entry name" value="Ketoacyl_synth_N"/>
</dbReference>
<keyword evidence="4" id="KW-0436">Ligase</keyword>
<keyword evidence="8" id="KW-0012">Acyltransferase</keyword>
<keyword evidence="3" id="KW-0597">Phosphoprotein</keyword>
<dbReference type="OrthoDB" id="4516163at2"/>
<evidence type="ECO:0000256" key="5">
    <source>
        <dbReference type="ARBA" id="ARBA00022679"/>
    </source>
</evidence>
<dbReference type="PROSITE" id="PS52019">
    <property type="entry name" value="PKS_MFAS_DH"/>
    <property type="match status" value="1"/>
</dbReference>
<dbReference type="RefSeq" id="WP_148306702.1">
    <property type="nucleotide sequence ID" value="NZ_CP006850.1"/>
</dbReference>
<dbReference type="InterPro" id="IPR016036">
    <property type="entry name" value="Malonyl_transacylase_ACP-bd"/>
</dbReference>
<dbReference type="EMBL" id="CP006850">
    <property type="protein sequence ID" value="AHH15452.1"/>
    <property type="molecule type" value="Genomic_DNA"/>
</dbReference>
<organism evidence="13 14">
    <name type="scientific">Nocardia nova SH22a</name>
    <dbReference type="NCBI Taxonomy" id="1415166"/>
    <lineage>
        <taxon>Bacteria</taxon>
        <taxon>Bacillati</taxon>
        <taxon>Actinomycetota</taxon>
        <taxon>Actinomycetes</taxon>
        <taxon>Mycobacteriales</taxon>
        <taxon>Nocardiaceae</taxon>
        <taxon>Nocardia</taxon>
    </lineage>
</organism>
<dbReference type="InterPro" id="IPR042104">
    <property type="entry name" value="PKS_dehydratase_sf"/>
</dbReference>
<evidence type="ECO:0000259" key="10">
    <source>
        <dbReference type="PROSITE" id="PS50075"/>
    </source>
</evidence>
<dbReference type="HOGENOM" id="CLU_000022_35_3_11"/>
<dbReference type="SUPFAM" id="SSF51735">
    <property type="entry name" value="NAD(P)-binding Rossmann-fold domains"/>
    <property type="match status" value="2"/>
</dbReference>
<dbReference type="InterPro" id="IPR000873">
    <property type="entry name" value="AMP-dep_synth/lig_dom"/>
</dbReference>
<evidence type="ECO:0000256" key="8">
    <source>
        <dbReference type="ARBA" id="ARBA00023315"/>
    </source>
</evidence>
<dbReference type="InterPro" id="IPR057326">
    <property type="entry name" value="KR_dom"/>
</dbReference>
<dbReference type="Gene3D" id="3.30.70.3290">
    <property type="match status" value="1"/>
</dbReference>
<evidence type="ECO:0000256" key="4">
    <source>
        <dbReference type="ARBA" id="ARBA00022598"/>
    </source>
</evidence>
<dbReference type="Pfam" id="PF14765">
    <property type="entry name" value="PS-DH"/>
    <property type="match status" value="1"/>
</dbReference>
<dbReference type="InterPro" id="IPR020845">
    <property type="entry name" value="AMP-binding_CS"/>
</dbReference>
<dbReference type="SUPFAM" id="SSF47336">
    <property type="entry name" value="ACP-like"/>
    <property type="match status" value="2"/>
</dbReference>
<keyword evidence="2" id="KW-0596">Phosphopantetheine</keyword>
<evidence type="ECO:0000256" key="3">
    <source>
        <dbReference type="ARBA" id="ARBA00022553"/>
    </source>
</evidence>
<dbReference type="InterPro" id="IPR032821">
    <property type="entry name" value="PKS_assoc"/>
</dbReference>
<dbReference type="SUPFAM" id="SSF52151">
    <property type="entry name" value="FabD/lysophospholipase-like"/>
    <property type="match status" value="1"/>
</dbReference>
<dbReference type="InterPro" id="IPR049900">
    <property type="entry name" value="PKS_mFAS_DH"/>
</dbReference>
<dbReference type="Gene3D" id="3.10.129.110">
    <property type="entry name" value="Polyketide synthase dehydratase"/>
    <property type="match status" value="1"/>
</dbReference>
<dbReference type="SMART" id="SM00826">
    <property type="entry name" value="PKS_DH"/>
    <property type="match status" value="1"/>
</dbReference>
<feature type="active site" description="Proton donor; for dehydratase activity" evidence="9">
    <location>
        <position position="1744"/>
    </location>
</feature>
<gene>
    <name evidence="13" type="ORF">NONO_c06400</name>
</gene>
<evidence type="ECO:0000256" key="2">
    <source>
        <dbReference type="ARBA" id="ARBA00022450"/>
    </source>
</evidence>
<dbReference type="SMART" id="SM00825">
    <property type="entry name" value="PKS_KS"/>
    <property type="match status" value="1"/>
</dbReference>
<dbReference type="KEGG" id="nno:NONO_c06400"/>
<dbReference type="SUPFAM" id="SSF56801">
    <property type="entry name" value="Acetyl-CoA synthetase-like"/>
    <property type="match status" value="1"/>
</dbReference>
<dbReference type="Gene3D" id="3.30.300.30">
    <property type="match status" value="1"/>
</dbReference>
<dbReference type="GO" id="GO:0071766">
    <property type="term" value="P:Actinobacterium-type cell wall biogenesis"/>
    <property type="evidence" value="ECO:0007669"/>
    <property type="project" value="UniProtKB-ARBA"/>
</dbReference>
<protein>
    <submittedName>
        <fullName evidence="13">Non-ribosomal peptide synthetase/polyketide synthase</fullName>
    </submittedName>
</protein>
<sequence>MQPTTLVDVLTTWESERSDTTAFRYLESGEVDGPVTELTFGDLGRRARAIAAALRERGADGTRALLLFPPGLDFVAGFFGCLYGSVAAVPAPIPQSHDIDRVYRRLSRIVADADIRVVLTTAAVLPELVGAAEHFPGLSELEWLAIDDIGAAPTASADIVVAPDDIAFIQYTSGSTSDPRGVVVRHANLLHNQRIIAETFGHTPEAVECCDGNLFVSWLPVFHDMGLIGPVLQSVYMGAACVLMSPRHFLERPQRWLEAVARHGAHTSGAPNFGYELCLRRPPSPDDPLDLSRWRVAFNGAEPIRTDTLARFADTFAAHGFRRDSPTPVYGLAEATLLVSGQQRRRPPTVAPRPDARAEVVGVGSAPSGMSIVIADPAGSTECADDEIGEIWVAGTSVCVGYLGEPERSAGTFGAVLADGRGGFLRTGDLGFVRDGELFVTGRHKDLLIIDGVNHYPQDIELTAERAHPQVRAGCVAAFSIDREQGETAIVVAEVKTDDAEILATIAAAVRGAVSREHRIRVGSVELIRPGTIPKTSSGKIQRQLCRNSYLADGLATFPSVAAREPSSGPDPAADRVASWLVRAVADAVGMTPERISPTCPLADHGLGSRELVELATALSAEIGRPVDTALLFEYPTIAQLAAALSGAGRREAQPVVIAHHDDPIAIVAAACRFPGGADDPGQLWRLLADGRSAISEVPAGRWGDHDRYLGEPGEPGKTYTLSGGFLSDITGFDADFFGVNPREAAAMDPQQRLLLELAWEALERTAGDPAAFAGTATGVFMGLFGTGYLDGVDTTQWDGYTATGVAGSVASGRIAYLLGLEGPAVTVDTACSSSLAAVHLAARALRDHECDVALAGGATLLVSPRLHIEFSQLAVLSRSGRCAPFGSEADGAVWSEGGGVIVLKRLADAQRAGDRVLAILRGSAMNQDGRSQGLQAPSVSAQEQVIRSALSAADLTPDDIDYVETHGTGTEIGDRIEAAALARAFGSARRDHPLRIGSMKSNIGHTQAAAGVAGLLKTVLSLQNERLVPSLHSAHPRDDIEWTGLRIQQSDEPWPRGRRVRRAGVSSFGISGTNVHVILEEAPARTEPSRSSEPADIPWVLAAPTPSALAAQALRLRQHLRDRPGEHSADVGVTLARRHRDFRHRAVIIGADRESLLTGLDQLAAPDTPVGLSGNVVRGHSAPLGAPVLVFPGQGAHWPEMAVAMLASSPVFAEHVRRCARILREFVDWSLLDVLEGSPDAPDLERTDVVQPVMLSVNTALSQVWASVGVRPAAVIGHSQGEIAAAYAAGALSLRDALELSVRRGTALAELDGSGGMASIALPAGEVRELLSSWPGALEVAAVNSPTSVVVSGEISAVESLLSWCEDHEIRARRIAVGYASHSAHVDRVRDRLDMTVRPAEATSVAFISSVTGSRLGTGDLDGAYWLRNLRDTVRFDDAVRAAHEYGYRTFIEVGPHPILVAALTETMEELGGSVFVGATTSRSADGMPGFLASAARLDVSGGVVDWRRYFGSAGQPVDLPTYSFLREHHWLEPVRRHDDVTELGQTEAGHPILRAIVSAPWSGEVILTGSLSAATLPWLRDHAVHDTVLLPATAFVDLALRAGREVDTTAIGELVLREPLIMPKTGRIRIQAVVGGGESGERTIEIYARDDTGGWRLHAHGVLAGTTVSVPEVGHRWSPSGAAADVATVYEYLTDRGYRYGSAFRLLRAVRHGVGEVFAEVALPPERHGEAAEFGIHPALFDACLHAAVLLEDTPRVVVPVAWTGCALHARGATSLRVRVARTGADTVTVTAVDLAGNPVLTAESVLTRPLDTGRLGAGGSLFAVEWQRVAPDPPSPTPPTRWHDLPDGPGLPAMVMVEADSGTTAEAVHTGVRTMLAILQSFLDRAETSDSRLAVITRDAVAPSGVGAVDLAGAAVWGLVRSAQAEHPGRIVLIDIPGTAAVSAEQVGAALAGDEPQIAIRDGVGHVPRLAALPAAPAPGPSEIAQGTVVVTGAPGALGSLIARHLVTAYGVERLLLISRRGPAAPGADHLRAELTAAGADVTLAACDLADGDAVAKLLGGVHISGVVHAAGVLDDATIEALDENSVEAVLRPKVDGALHLHHATAHLNPPLFVLFSSAAGILGSPGQANYAAANAFLDALAVHRRASGLSGQSLAWSVWEIGLPNSASGSAQDRLRRAGLPPIRAERGLALFDAALGASEPVVVPLELDYDKLRANPQRSAMFGNLVRQRSRPPVGTTDSTRHWASRLAGLSADAATQAVLSLIRIQVTDILGEGAATEFTPDRVFTDMGFDSLVAVQFRNRLRSEVGIPLTVTTVFDYPTPLDLARYLVGELTEAGVDESVSEDQRIRELLTTIPIDSLRQAGLLDPIVALSSGARQPGTASTPIDGLDIDALVDLALGVDADSELAELIPGEMNHGD</sequence>
<dbReference type="InterPro" id="IPR020806">
    <property type="entry name" value="PKS_PP-bd"/>
</dbReference>
<evidence type="ECO:0000313" key="14">
    <source>
        <dbReference type="Proteomes" id="UP000019150"/>
    </source>
</evidence>
<dbReference type="InterPro" id="IPR049551">
    <property type="entry name" value="PKS_DH_C"/>
</dbReference>
<evidence type="ECO:0000256" key="9">
    <source>
        <dbReference type="PROSITE-ProRule" id="PRU01363"/>
    </source>
</evidence>
<dbReference type="InterPro" id="IPR020807">
    <property type="entry name" value="PKS_DH"/>
</dbReference>
<dbReference type="InterPro" id="IPR009081">
    <property type="entry name" value="PP-bd_ACP"/>
</dbReference>
<dbReference type="InterPro" id="IPR025110">
    <property type="entry name" value="AMP-bd_C"/>
</dbReference>
<dbReference type="Pfam" id="PF02801">
    <property type="entry name" value="Ketoacyl-synt_C"/>
    <property type="match status" value="1"/>
</dbReference>
<dbReference type="FunFam" id="3.40.50.12780:FF:000013">
    <property type="entry name" value="Long-chain-fatty-acid--AMP ligase FadD32"/>
    <property type="match status" value="1"/>
</dbReference>
<dbReference type="Pfam" id="PF22953">
    <property type="entry name" value="SpnB_Rossmann"/>
    <property type="match status" value="1"/>
</dbReference>
<dbReference type="Gene3D" id="3.40.47.10">
    <property type="match status" value="1"/>
</dbReference>